<evidence type="ECO:0000313" key="2">
    <source>
        <dbReference type="Proteomes" id="UP000627166"/>
    </source>
</evidence>
<accession>A0ABR8YWB1</accession>
<keyword evidence="2" id="KW-1185">Reference proteome</keyword>
<organism evidence="1 2">
    <name type="scientific">Clostridium faecium</name>
    <dbReference type="NCBI Taxonomy" id="2762223"/>
    <lineage>
        <taxon>Bacteria</taxon>
        <taxon>Bacillati</taxon>
        <taxon>Bacillota</taxon>
        <taxon>Clostridia</taxon>
        <taxon>Eubacteriales</taxon>
        <taxon>Clostridiaceae</taxon>
        <taxon>Clostridium</taxon>
    </lineage>
</organism>
<name>A0ABR8YWB1_9CLOT</name>
<dbReference type="EMBL" id="JACSQB010000151">
    <property type="protein sequence ID" value="MBD8048525.1"/>
    <property type="molecule type" value="Genomic_DNA"/>
</dbReference>
<dbReference type="RefSeq" id="WP_191741472.1">
    <property type="nucleotide sequence ID" value="NZ_JACSQB010000151.1"/>
</dbReference>
<reference evidence="1 2" key="1">
    <citation type="submission" date="2020-08" db="EMBL/GenBank/DDBJ databases">
        <title>A Genomic Blueprint of the Chicken Gut Microbiome.</title>
        <authorList>
            <person name="Gilroy R."/>
            <person name="Ravi A."/>
            <person name="Getino M."/>
            <person name="Pursley I."/>
            <person name="Horton D.L."/>
            <person name="Alikhan N.-F."/>
            <person name="Baker D."/>
            <person name="Gharbi K."/>
            <person name="Hall N."/>
            <person name="Watson M."/>
            <person name="Adriaenssens E.M."/>
            <person name="Foster-Nyarko E."/>
            <person name="Jarju S."/>
            <person name="Secka A."/>
            <person name="Antonio M."/>
            <person name="Oren A."/>
            <person name="Chaudhuri R."/>
            <person name="La Ragione R.M."/>
            <person name="Hildebrand F."/>
            <person name="Pallen M.J."/>
        </authorList>
    </citation>
    <scope>NUCLEOTIDE SEQUENCE [LARGE SCALE GENOMIC DNA]</scope>
    <source>
        <strain evidence="1 2">N37</strain>
    </source>
</reference>
<proteinExistence type="predicted"/>
<dbReference type="Proteomes" id="UP000627166">
    <property type="component" value="Unassembled WGS sequence"/>
</dbReference>
<sequence length="140" mass="15774">MADELKMVRGEGLWQNKYNRLVDTVEKMGGVLDGLQWSDRTDTGIVLPAGLKFDDQHWYTYAKIGNRTVCHLHLGLKVTGDIQGTITLPDSAKPWAPIQGLANDHTWWAYFGAIDFHQLANQRKLAANDLMLVDAMYTVD</sequence>
<protein>
    <submittedName>
        <fullName evidence="1">Uncharacterized protein</fullName>
    </submittedName>
</protein>
<evidence type="ECO:0000313" key="1">
    <source>
        <dbReference type="EMBL" id="MBD8048525.1"/>
    </source>
</evidence>
<comment type="caution">
    <text evidence="1">The sequence shown here is derived from an EMBL/GenBank/DDBJ whole genome shotgun (WGS) entry which is preliminary data.</text>
</comment>
<gene>
    <name evidence="1" type="ORF">H9637_16055</name>
</gene>